<dbReference type="PROSITE" id="PS01328">
    <property type="entry name" value="4HBCOA_THIOESTERASE"/>
    <property type="match status" value="1"/>
</dbReference>
<dbReference type="Gene3D" id="3.10.129.10">
    <property type="entry name" value="Hotdog Thioesterase"/>
    <property type="match status" value="1"/>
</dbReference>
<comment type="similarity">
    <text evidence="1">Belongs to the 4-hydroxybenzoyl-CoA thioesterase family.</text>
</comment>
<organism evidence="3 4">
    <name type="scientific">Prosthecobacter fluviatilis</name>
    <dbReference type="NCBI Taxonomy" id="445931"/>
    <lineage>
        <taxon>Bacteria</taxon>
        <taxon>Pseudomonadati</taxon>
        <taxon>Verrucomicrobiota</taxon>
        <taxon>Verrucomicrobiia</taxon>
        <taxon>Verrucomicrobiales</taxon>
        <taxon>Verrucomicrobiaceae</taxon>
        <taxon>Prosthecobacter</taxon>
    </lineage>
</organism>
<dbReference type="PIRSF" id="PIRSF003230">
    <property type="entry name" value="YbgC"/>
    <property type="match status" value="1"/>
</dbReference>
<evidence type="ECO:0000313" key="3">
    <source>
        <dbReference type="EMBL" id="MFC5454781.1"/>
    </source>
</evidence>
<evidence type="ECO:0000256" key="2">
    <source>
        <dbReference type="ARBA" id="ARBA00022801"/>
    </source>
</evidence>
<proteinExistence type="inferred from homology"/>
<dbReference type="CDD" id="cd00586">
    <property type="entry name" value="4HBT"/>
    <property type="match status" value="1"/>
</dbReference>
<dbReference type="InterPro" id="IPR006684">
    <property type="entry name" value="YbgC/YbaW"/>
</dbReference>
<dbReference type="PANTHER" id="PTHR31793:SF27">
    <property type="entry name" value="NOVEL THIOESTERASE SUPERFAMILY DOMAIN AND SAPOSIN A-TYPE DOMAIN CONTAINING PROTEIN (0610012H03RIK)"/>
    <property type="match status" value="1"/>
</dbReference>
<dbReference type="InterPro" id="IPR008272">
    <property type="entry name" value="HB-CoA_thioesterase_AS"/>
</dbReference>
<dbReference type="GO" id="GO:0016787">
    <property type="term" value="F:hydrolase activity"/>
    <property type="evidence" value="ECO:0007669"/>
    <property type="project" value="UniProtKB-KW"/>
</dbReference>
<protein>
    <submittedName>
        <fullName evidence="3">Acyl-CoA thioesterase</fullName>
        <ecNumber evidence="3">3.1.2.-</ecNumber>
    </submittedName>
</protein>
<evidence type="ECO:0000313" key="4">
    <source>
        <dbReference type="Proteomes" id="UP001596052"/>
    </source>
</evidence>
<dbReference type="Proteomes" id="UP001596052">
    <property type="component" value="Unassembled WGS sequence"/>
</dbReference>
<reference evidence="4" key="1">
    <citation type="journal article" date="2019" name="Int. J. Syst. Evol. Microbiol.">
        <title>The Global Catalogue of Microorganisms (GCM) 10K type strain sequencing project: providing services to taxonomists for standard genome sequencing and annotation.</title>
        <authorList>
            <consortium name="The Broad Institute Genomics Platform"/>
            <consortium name="The Broad Institute Genome Sequencing Center for Infectious Disease"/>
            <person name="Wu L."/>
            <person name="Ma J."/>
        </authorList>
    </citation>
    <scope>NUCLEOTIDE SEQUENCE [LARGE SCALE GENOMIC DNA]</scope>
    <source>
        <strain evidence="4">CGMCC 4.1469</strain>
    </source>
</reference>
<gene>
    <name evidence="3" type="ORF">ACFQDI_07960</name>
</gene>
<name>A0ABW0KPD1_9BACT</name>
<dbReference type="RefSeq" id="WP_377165213.1">
    <property type="nucleotide sequence ID" value="NZ_JBHSMQ010000002.1"/>
</dbReference>
<dbReference type="PANTHER" id="PTHR31793">
    <property type="entry name" value="4-HYDROXYBENZOYL-COA THIOESTERASE FAMILY MEMBER"/>
    <property type="match status" value="1"/>
</dbReference>
<keyword evidence="2 3" id="KW-0378">Hydrolase</keyword>
<accession>A0ABW0KPD1</accession>
<sequence length="152" mass="17780">MAHRFTCIERVQFSDTDMAGIVHFSNFFRYMERVEHAFFRSLGFSIVDKPAEGEERVGWPRVHASCDYMSPLRVEEEFECELLVEEVRSKVIRHFIRFWKLDGTLAAEGRITAACVRKDKATGQMKAVVIPQRFRDKIEAAPPELLQRRDKK</sequence>
<dbReference type="InterPro" id="IPR050563">
    <property type="entry name" value="4-hydroxybenzoyl-CoA_TE"/>
</dbReference>
<dbReference type="InterPro" id="IPR029069">
    <property type="entry name" value="HotDog_dom_sf"/>
</dbReference>
<keyword evidence="4" id="KW-1185">Reference proteome</keyword>
<dbReference type="SUPFAM" id="SSF54637">
    <property type="entry name" value="Thioesterase/thiol ester dehydrase-isomerase"/>
    <property type="match status" value="1"/>
</dbReference>
<dbReference type="EMBL" id="JBHSMQ010000002">
    <property type="protein sequence ID" value="MFC5454781.1"/>
    <property type="molecule type" value="Genomic_DNA"/>
</dbReference>
<comment type="caution">
    <text evidence="3">The sequence shown here is derived from an EMBL/GenBank/DDBJ whole genome shotgun (WGS) entry which is preliminary data.</text>
</comment>
<evidence type="ECO:0000256" key="1">
    <source>
        <dbReference type="ARBA" id="ARBA00005953"/>
    </source>
</evidence>
<dbReference type="EC" id="3.1.2.-" evidence="3"/>
<dbReference type="Pfam" id="PF13279">
    <property type="entry name" value="4HBT_2"/>
    <property type="match status" value="1"/>
</dbReference>